<comment type="caution">
    <text evidence="2">The sequence shown here is derived from an EMBL/GenBank/DDBJ whole genome shotgun (WGS) entry which is preliminary data.</text>
</comment>
<gene>
    <name evidence="2" type="ORF">N473_10605</name>
</gene>
<keyword evidence="1" id="KW-0472">Membrane</keyword>
<sequence length="142" mass="16500">MDENSTTLKVAHLTLIQGVINRMANNSFLIKGWSITVLTALIAVGGALKNELFFLLSLLPIFLFWWLDAYFFMLENVYRKLYEKALEMESNDLKLNPNLVTEIDRNCICTRFNYLMRRAVRPLYLLQILISIFGGVIIRCFL</sequence>
<protein>
    <submittedName>
        <fullName evidence="2">Uncharacterized protein</fullName>
    </submittedName>
</protein>
<feature type="transmembrane region" description="Helical" evidence="1">
    <location>
        <begin position="54"/>
        <end position="74"/>
    </location>
</feature>
<name>A0A162CDA5_9GAMM</name>
<dbReference type="RefSeq" id="WP_063366794.1">
    <property type="nucleotide sequence ID" value="NZ_AUYC01000014.1"/>
</dbReference>
<dbReference type="EMBL" id="AUYC01000014">
    <property type="protein sequence ID" value="KZN66011.1"/>
    <property type="molecule type" value="Genomic_DNA"/>
</dbReference>
<feature type="transmembrane region" description="Helical" evidence="1">
    <location>
        <begin position="28"/>
        <end position="48"/>
    </location>
</feature>
<evidence type="ECO:0000313" key="2">
    <source>
        <dbReference type="EMBL" id="KZN66011.1"/>
    </source>
</evidence>
<dbReference type="AlphaFoldDB" id="A0A162CDA5"/>
<evidence type="ECO:0000256" key="1">
    <source>
        <dbReference type="SAM" id="Phobius"/>
    </source>
</evidence>
<dbReference type="Proteomes" id="UP000076486">
    <property type="component" value="Unassembled WGS sequence"/>
</dbReference>
<dbReference type="PATRIC" id="fig|1365248.3.peg.809"/>
<organism evidence="2 3">
    <name type="scientific">Pseudoalteromonas luteoviolacea CPMOR-1</name>
    <dbReference type="NCBI Taxonomy" id="1365248"/>
    <lineage>
        <taxon>Bacteria</taxon>
        <taxon>Pseudomonadati</taxon>
        <taxon>Pseudomonadota</taxon>
        <taxon>Gammaproteobacteria</taxon>
        <taxon>Alteromonadales</taxon>
        <taxon>Pseudoalteromonadaceae</taxon>
        <taxon>Pseudoalteromonas</taxon>
    </lineage>
</organism>
<proteinExistence type="predicted"/>
<evidence type="ECO:0000313" key="3">
    <source>
        <dbReference type="Proteomes" id="UP000076486"/>
    </source>
</evidence>
<keyword evidence="1" id="KW-0812">Transmembrane</keyword>
<reference evidence="2 3" key="1">
    <citation type="submission" date="2013-07" db="EMBL/GenBank/DDBJ databases">
        <title>Comparative Genomic and Metabolomic Analysis of Twelve Strains of Pseudoalteromonas luteoviolacea.</title>
        <authorList>
            <person name="Vynne N.G."/>
            <person name="Mansson M."/>
            <person name="Gram L."/>
        </authorList>
    </citation>
    <scope>NUCLEOTIDE SEQUENCE [LARGE SCALE GENOMIC DNA]</scope>
    <source>
        <strain evidence="2 3">CPMOR-1</strain>
    </source>
</reference>
<feature type="transmembrane region" description="Helical" evidence="1">
    <location>
        <begin position="123"/>
        <end position="141"/>
    </location>
</feature>
<accession>A0A162CDA5</accession>
<keyword evidence="1" id="KW-1133">Transmembrane helix</keyword>